<proteinExistence type="predicted"/>
<accession>A0A803T5T6</accession>
<sequence>MAVGLRSLEAVLRKTQSLQELTDAAEARAERLQRELDKERALQEQQQTGQRVPFPPSFSSTDSLLHVLRTRRHNVPLLFLLLFNAISRSENTPGLVGS</sequence>
<organism evidence="2 3">
    <name type="scientific">Anolis carolinensis</name>
    <name type="common">Green anole</name>
    <name type="synonym">American chameleon</name>
    <dbReference type="NCBI Taxonomy" id="28377"/>
    <lineage>
        <taxon>Eukaryota</taxon>
        <taxon>Metazoa</taxon>
        <taxon>Chordata</taxon>
        <taxon>Craniata</taxon>
        <taxon>Vertebrata</taxon>
        <taxon>Euteleostomi</taxon>
        <taxon>Lepidosauria</taxon>
        <taxon>Squamata</taxon>
        <taxon>Bifurcata</taxon>
        <taxon>Unidentata</taxon>
        <taxon>Episquamata</taxon>
        <taxon>Toxicofera</taxon>
        <taxon>Iguania</taxon>
        <taxon>Dactyloidae</taxon>
        <taxon>Anolis</taxon>
    </lineage>
</organism>
<feature type="region of interest" description="Disordered" evidence="1">
    <location>
        <begin position="29"/>
        <end position="58"/>
    </location>
</feature>
<keyword evidence="3" id="KW-1185">Reference proteome</keyword>
<dbReference type="AlphaFoldDB" id="A0A803T5T6"/>
<evidence type="ECO:0000256" key="1">
    <source>
        <dbReference type="SAM" id="MobiDB-lite"/>
    </source>
</evidence>
<feature type="compositionally biased region" description="Basic and acidic residues" evidence="1">
    <location>
        <begin position="29"/>
        <end position="42"/>
    </location>
</feature>
<reference evidence="2" key="2">
    <citation type="submission" date="2025-08" db="UniProtKB">
        <authorList>
            <consortium name="Ensembl"/>
        </authorList>
    </citation>
    <scope>IDENTIFICATION</scope>
</reference>
<evidence type="ECO:0000313" key="2">
    <source>
        <dbReference type="Ensembl" id="ENSACAP00000030576.1"/>
    </source>
</evidence>
<dbReference type="Proteomes" id="UP000001646">
    <property type="component" value="Chromosome 1"/>
</dbReference>
<evidence type="ECO:0000313" key="3">
    <source>
        <dbReference type="Proteomes" id="UP000001646"/>
    </source>
</evidence>
<protein>
    <submittedName>
        <fullName evidence="2">Uncharacterized protein</fullName>
    </submittedName>
</protein>
<dbReference type="InParanoid" id="A0A803T5T6"/>
<dbReference type="Ensembl" id="ENSACAT00000050688.1">
    <property type="protein sequence ID" value="ENSACAP00000030576.1"/>
    <property type="gene ID" value="ENSACAG00000044583.1"/>
</dbReference>
<reference evidence="2 3" key="1">
    <citation type="submission" date="2009-12" db="EMBL/GenBank/DDBJ databases">
        <title>The Genome Sequence of Anolis carolinensis (Green Anole Lizard).</title>
        <authorList>
            <consortium name="The Genome Sequencing Platform"/>
            <person name="Di Palma F."/>
            <person name="Alfoldi J."/>
            <person name="Heiman D."/>
            <person name="Young S."/>
            <person name="Grabherr M."/>
            <person name="Johnson J."/>
            <person name="Lander E.S."/>
            <person name="Lindblad-Toh K."/>
        </authorList>
    </citation>
    <scope>NUCLEOTIDE SEQUENCE [LARGE SCALE GENOMIC DNA]</scope>
    <source>
        <strain evidence="2 3">JBL SC #1</strain>
    </source>
</reference>
<name>A0A803T5T6_ANOCA</name>
<reference evidence="2" key="3">
    <citation type="submission" date="2025-09" db="UniProtKB">
        <authorList>
            <consortium name="Ensembl"/>
        </authorList>
    </citation>
    <scope>IDENTIFICATION</scope>
</reference>
<dbReference type="GeneTree" id="ENSGT01040000244416"/>